<dbReference type="Proteomes" id="UP000789920">
    <property type="component" value="Unassembled WGS sequence"/>
</dbReference>
<evidence type="ECO:0000313" key="2">
    <source>
        <dbReference type="Proteomes" id="UP000789920"/>
    </source>
</evidence>
<comment type="caution">
    <text evidence="1">The sequence shown here is derived from an EMBL/GenBank/DDBJ whole genome shotgun (WGS) entry which is preliminary data.</text>
</comment>
<name>A0ACA9PPX2_9GLOM</name>
<proteinExistence type="predicted"/>
<protein>
    <submittedName>
        <fullName evidence="1">9609_t:CDS:1</fullName>
    </submittedName>
</protein>
<organism evidence="1 2">
    <name type="scientific">Racocetra persica</name>
    <dbReference type="NCBI Taxonomy" id="160502"/>
    <lineage>
        <taxon>Eukaryota</taxon>
        <taxon>Fungi</taxon>
        <taxon>Fungi incertae sedis</taxon>
        <taxon>Mucoromycota</taxon>
        <taxon>Glomeromycotina</taxon>
        <taxon>Glomeromycetes</taxon>
        <taxon>Diversisporales</taxon>
        <taxon>Gigasporaceae</taxon>
        <taxon>Racocetra</taxon>
    </lineage>
</organism>
<sequence>MSLQHYLIYKYSNPLASYSSSENLNEDVVSVFRLYIYHNEINQNERFVLAQSLQYDQS</sequence>
<gene>
    <name evidence="1" type="ORF">RPERSI_LOCUS11061</name>
</gene>
<accession>A0ACA9PPX2</accession>
<feature type="non-terminal residue" evidence="1">
    <location>
        <position position="58"/>
    </location>
</feature>
<dbReference type="EMBL" id="CAJVQC010022441">
    <property type="protein sequence ID" value="CAG8718001.1"/>
    <property type="molecule type" value="Genomic_DNA"/>
</dbReference>
<keyword evidence="2" id="KW-1185">Reference proteome</keyword>
<reference evidence="1" key="1">
    <citation type="submission" date="2021-06" db="EMBL/GenBank/DDBJ databases">
        <authorList>
            <person name="Kallberg Y."/>
            <person name="Tangrot J."/>
            <person name="Rosling A."/>
        </authorList>
    </citation>
    <scope>NUCLEOTIDE SEQUENCE</scope>
    <source>
        <strain evidence="1">MA461A</strain>
    </source>
</reference>
<evidence type="ECO:0000313" key="1">
    <source>
        <dbReference type="EMBL" id="CAG8718001.1"/>
    </source>
</evidence>